<dbReference type="Gene3D" id="2.30.110.10">
    <property type="entry name" value="Electron Transport, Fmn-binding Protein, Chain A"/>
    <property type="match status" value="1"/>
</dbReference>
<dbReference type="EMBL" id="CP072788">
    <property type="protein sequence ID" value="QTR05540.1"/>
    <property type="molecule type" value="Genomic_DNA"/>
</dbReference>
<keyword evidence="1" id="KW-0560">Oxidoreductase</keyword>
<evidence type="ECO:0000259" key="2">
    <source>
        <dbReference type="Pfam" id="PF01243"/>
    </source>
</evidence>
<dbReference type="NCBIfam" id="TIGR03618">
    <property type="entry name" value="Rv1155_F420"/>
    <property type="match status" value="1"/>
</dbReference>
<organism evidence="4 5">
    <name type="scientific">Saccharothrix algeriensis</name>
    <dbReference type="NCBI Taxonomy" id="173560"/>
    <lineage>
        <taxon>Bacteria</taxon>
        <taxon>Bacillati</taxon>
        <taxon>Actinomycetota</taxon>
        <taxon>Actinomycetes</taxon>
        <taxon>Pseudonocardiales</taxon>
        <taxon>Pseudonocardiaceae</taxon>
        <taxon>Saccharothrix</taxon>
    </lineage>
</organism>
<dbReference type="InterPro" id="IPR011576">
    <property type="entry name" value="Pyridox_Oxase_N"/>
</dbReference>
<evidence type="ECO:0000256" key="1">
    <source>
        <dbReference type="ARBA" id="ARBA00023002"/>
    </source>
</evidence>
<feature type="domain" description="Pyridoxamine 5'-phosphate oxidase N-terminal" evidence="2">
    <location>
        <begin position="6"/>
        <end position="128"/>
    </location>
</feature>
<dbReference type="SUPFAM" id="SSF50475">
    <property type="entry name" value="FMN-binding split barrel"/>
    <property type="match status" value="1"/>
</dbReference>
<dbReference type="GO" id="GO:0005829">
    <property type="term" value="C:cytosol"/>
    <property type="evidence" value="ECO:0007669"/>
    <property type="project" value="TreeGrafter"/>
</dbReference>
<evidence type="ECO:0000313" key="5">
    <source>
        <dbReference type="Proteomes" id="UP000671828"/>
    </source>
</evidence>
<reference evidence="4" key="2">
    <citation type="submission" date="2021-04" db="EMBL/GenBank/DDBJ databases">
        <title>Saccharothrix algeriensis WGS.</title>
        <authorList>
            <person name="Stuskova K."/>
            <person name="Hakalova E."/>
            <person name="Tebbal A.B."/>
            <person name="Eichmeier A."/>
        </authorList>
    </citation>
    <scope>NUCLEOTIDE SEQUENCE</scope>
    <source>
        <strain evidence="4">NRRL B-24137</strain>
    </source>
</reference>
<dbReference type="EMBL" id="JAFBCL010000001">
    <property type="protein sequence ID" value="MBM7811800.1"/>
    <property type="molecule type" value="Genomic_DNA"/>
</dbReference>
<accession>A0A8T8I550</accession>
<dbReference type="Proteomes" id="UP000671828">
    <property type="component" value="Chromosome"/>
</dbReference>
<reference evidence="3 6" key="1">
    <citation type="submission" date="2021-01" db="EMBL/GenBank/DDBJ databases">
        <title>Sequencing the genomes of 1000 actinobacteria strains.</title>
        <authorList>
            <person name="Klenk H.-P."/>
        </authorList>
    </citation>
    <scope>NUCLEOTIDE SEQUENCE [LARGE SCALE GENOMIC DNA]</scope>
    <source>
        <strain evidence="3 6">DSM 44581</strain>
    </source>
</reference>
<sequence>MAITLNPAVRALVDGRNYATISTLNPDGSPQSSVMWITRDGDDLIFSTLRDRRKERNLRRDPRASVSVWSSENPEVYAEIRGTVTITDDTGHAVVDALSHKYLGKPYPEEDPALVRVVLRLTPTKVTGHAA</sequence>
<proteinExistence type="predicted"/>
<dbReference type="PANTHER" id="PTHR35176">
    <property type="entry name" value="HEME OXYGENASE HI_0854-RELATED"/>
    <property type="match status" value="1"/>
</dbReference>
<dbReference type="GO" id="GO:0016627">
    <property type="term" value="F:oxidoreductase activity, acting on the CH-CH group of donors"/>
    <property type="evidence" value="ECO:0007669"/>
    <property type="project" value="TreeGrafter"/>
</dbReference>
<dbReference type="RefSeq" id="WP_204842647.1">
    <property type="nucleotide sequence ID" value="NZ_JAFBCL010000001.1"/>
</dbReference>
<name>A0A8T8I550_9PSEU</name>
<dbReference type="AlphaFoldDB" id="A0A8T8I550"/>
<dbReference type="GO" id="GO:0070967">
    <property type="term" value="F:coenzyme F420 binding"/>
    <property type="evidence" value="ECO:0007669"/>
    <property type="project" value="TreeGrafter"/>
</dbReference>
<gene>
    <name evidence="4" type="ORF">J7S33_13695</name>
    <name evidence="3" type="ORF">JOE68_002665</name>
</gene>
<evidence type="ECO:0000313" key="4">
    <source>
        <dbReference type="EMBL" id="QTR05540.1"/>
    </source>
</evidence>
<dbReference type="Proteomes" id="UP001195724">
    <property type="component" value="Unassembled WGS sequence"/>
</dbReference>
<dbReference type="InterPro" id="IPR052019">
    <property type="entry name" value="F420H2_bilvrd_red/Heme_oxyg"/>
</dbReference>
<protein>
    <submittedName>
        <fullName evidence="4">PPOX class F420-dependent oxidoreductase</fullName>
    </submittedName>
    <submittedName>
        <fullName evidence="3">PPOX class probable F420-dependent enzyme</fullName>
    </submittedName>
</protein>
<evidence type="ECO:0000313" key="6">
    <source>
        <dbReference type="Proteomes" id="UP001195724"/>
    </source>
</evidence>
<dbReference type="InterPro" id="IPR012349">
    <property type="entry name" value="Split_barrel_FMN-bd"/>
</dbReference>
<dbReference type="InterPro" id="IPR019920">
    <property type="entry name" value="F420-binding_dom_put"/>
</dbReference>
<dbReference type="PANTHER" id="PTHR35176:SF6">
    <property type="entry name" value="HEME OXYGENASE HI_0854-RELATED"/>
    <property type="match status" value="1"/>
</dbReference>
<dbReference type="Pfam" id="PF01243">
    <property type="entry name" value="PNPOx_N"/>
    <property type="match status" value="1"/>
</dbReference>
<keyword evidence="6" id="KW-1185">Reference proteome</keyword>
<evidence type="ECO:0000313" key="3">
    <source>
        <dbReference type="EMBL" id="MBM7811800.1"/>
    </source>
</evidence>